<dbReference type="PRINTS" id="PR00053">
    <property type="entry name" value="FORKHEAD"/>
</dbReference>
<dbReference type="PANTHER" id="PTHR46617:SF3">
    <property type="entry name" value="FORKHEAD BOX PROTEIN G1"/>
    <property type="match status" value="1"/>
</dbReference>
<name>R7TJV0_CAPTE</name>
<gene>
    <name evidence="5" type="ORF">CAPTEDRAFT_182306</name>
</gene>
<dbReference type="HOGENOM" id="CLU_853226_0_0_1"/>
<feature type="DNA-binding region" description="Fork-head" evidence="2">
    <location>
        <begin position="83"/>
        <end position="177"/>
    </location>
</feature>
<dbReference type="PROSITE" id="PS00657">
    <property type="entry name" value="FORK_HEAD_1"/>
    <property type="match status" value="1"/>
</dbReference>
<proteinExistence type="predicted"/>
<keyword evidence="1 2" id="KW-0238">DNA-binding</keyword>
<dbReference type="InterPro" id="IPR036388">
    <property type="entry name" value="WH-like_DNA-bd_sf"/>
</dbReference>
<dbReference type="STRING" id="283909.R7TJV0"/>
<dbReference type="InterPro" id="IPR001766">
    <property type="entry name" value="Fork_head_dom"/>
</dbReference>
<feature type="region of interest" description="Disordered" evidence="3">
    <location>
        <begin position="1"/>
        <end position="85"/>
    </location>
</feature>
<dbReference type="InterPro" id="IPR036390">
    <property type="entry name" value="WH_DNA-bd_sf"/>
</dbReference>
<dbReference type="GO" id="GO:1990837">
    <property type="term" value="F:sequence-specific double-stranded DNA binding"/>
    <property type="evidence" value="ECO:0007669"/>
    <property type="project" value="TreeGrafter"/>
</dbReference>
<feature type="compositionally biased region" description="Acidic residues" evidence="3">
    <location>
        <begin position="52"/>
        <end position="74"/>
    </location>
</feature>
<evidence type="ECO:0000256" key="2">
    <source>
        <dbReference type="PROSITE-ProRule" id="PRU00089"/>
    </source>
</evidence>
<accession>R7TJV0</accession>
<dbReference type="CDD" id="cd20021">
    <property type="entry name" value="FH_FOXG"/>
    <property type="match status" value="1"/>
</dbReference>
<dbReference type="SMART" id="SM00339">
    <property type="entry name" value="FH"/>
    <property type="match status" value="1"/>
</dbReference>
<feature type="domain" description="Fork-head" evidence="4">
    <location>
        <begin position="83"/>
        <end position="177"/>
    </location>
</feature>
<dbReference type="GO" id="GO:0006357">
    <property type="term" value="P:regulation of transcription by RNA polymerase II"/>
    <property type="evidence" value="ECO:0007669"/>
    <property type="project" value="TreeGrafter"/>
</dbReference>
<reference evidence="5 7" key="2">
    <citation type="journal article" date="2013" name="Nature">
        <title>Insights into bilaterian evolution from three spiralian genomes.</title>
        <authorList>
            <person name="Simakov O."/>
            <person name="Marletaz F."/>
            <person name="Cho S.J."/>
            <person name="Edsinger-Gonzales E."/>
            <person name="Havlak P."/>
            <person name="Hellsten U."/>
            <person name="Kuo D.H."/>
            <person name="Larsson T."/>
            <person name="Lv J."/>
            <person name="Arendt D."/>
            <person name="Savage R."/>
            <person name="Osoegawa K."/>
            <person name="de Jong P."/>
            <person name="Grimwood J."/>
            <person name="Chapman J.A."/>
            <person name="Shapiro H."/>
            <person name="Aerts A."/>
            <person name="Otillar R.P."/>
            <person name="Terry A.Y."/>
            <person name="Boore J.L."/>
            <person name="Grigoriev I.V."/>
            <person name="Lindberg D.R."/>
            <person name="Seaver E.C."/>
            <person name="Weisblat D.A."/>
            <person name="Putnam N.H."/>
            <person name="Rokhsar D.S."/>
        </authorList>
    </citation>
    <scope>NUCLEOTIDE SEQUENCE</scope>
    <source>
        <strain evidence="5 7">I ESC-2004</strain>
    </source>
</reference>
<feature type="compositionally biased region" description="Acidic residues" evidence="3">
    <location>
        <begin position="31"/>
        <end position="43"/>
    </location>
</feature>
<evidence type="ECO:0000259" key="4">
    <source>
        <dbReference type="PROSITE" id="PS50039"/>
    </source>
</evidence>
<dbReference type="PROSITE" id="PS00658">
    <property type="entry name" value="FORK_HEAD_2"/>
    <property type="match status" value="1"/>
</dbReference>
<dbReference type="SUPFAM" id="SSF46785">
    <property type="entry name" value="Winged helix' DNA-binding domain"/>
    <property type="match status" value="1"/>
</dbReference>
<protein>
    <recommendedName>
        <fullName evidence="4">Fork-head domain-containing protein</fullName>
    </recommendedName>
</protein>
<dbReference type="Pfam" id="PF00250">
    <property type="entry name" value="Forkhead"/>
    <property type="match status" value="1"/>
</dbReference>
<dbReference type="PROSITE" id="PS50039">
    <property type="entry name" value="FORK_HEAD_3"/>
    <property type="match status" value="1"/>
</dbReference>
<reference evidence="6" key="3">
    <citation type="submission" date="2015-06" db="UniProtKB">
        <authorList>
            <consortium name="EnsemblMetazoa"/>
        </authorList>
    </citation>
    <scope>IDENTIFICATION</scope>
</reference>
<dbReference type="GO" id="GO:0005634">
    <property type="term" value="C:nucleus"/>
    <property type="evidence" value="ECO:0007669"/>
    <property type="project" value="UniProtKB-SubCell"/>
</dbReference>
<dbReference type="InterPro" id="IPR047208">
    <property type="entry name" value="FOXG1"/>
</dbReference>
<dbReference type="InterPro" id="IPR030456">
    <property type="entry name" value="TF_fork_head_CS_2"/>
</dbReference>
<evidence type="ECO:0000313" key="5">
    <source>
        <dbReference type="EMBL" id="ELT94108.1"/>
    </source>
</evidence>
<dbReference type="PANTHER" id="PTHR46617">
    <property type="entry name" value="FORKHEAD BOX PROTEIN G1"/>
    <property type="match status" value="1"/>
</dbReference>
<evidence type="ECO:0000256" key="3">
    <source>
        <dbReference type="SAM" id="MobiDB-lite"/>
    </source>
</evidence>
<dbReference type="Proteomes" id="UP000014760">
    <property type="component" value="Unassembled WGS sequence"/>
</dbReference>
<keyword evidence="7" id="KW-1185">Reference proteome</keyword>
<keyword evidence="2" id="KW-0539">Nucleus</keyword>
<evidence type="ECO:0000256" key="1">
    <source>
        <dbReference type="ARBA" id="ARBA00023125"/>
    </source>
</evidence>
<reference evidence="7" key="1">
    <citation type="submission" date="2012-12" db="EMBL/GenBank/DDBJ databases">
        <authorList>
            <person name="Hellsten U."/>
            <person name="Grimwood J."/>
            <person name="Chapman J.A."/>
            <person name="Shapiro H."/>
            <person name="Aerts A."/>
            <person name="Otillar R.P."/>
            <person name="Terry A.Y."/>
            <person name="Boore J.L."/>
            <person name="Simakov O."/>
            <person name="Marletaz F."/>
            <person name="Cho S.-J."/>
            <person name="Edsinger-Gonzales E."/>
            <person name="Havlak P."/>
            <person name="Kuo D.-H."/>
            <person name="Larsson T."/>
            <person name="Lv J."/>
            <person name="Arendt D."/>
            <person name="Savage R."/>
            <person name="Osoegawa K."/>
            <person name="de Jong P."/>
            <person name="Lindberg D.R."/>
            <person name="Seaver E.C."/>
            <person name="Weisblat D.A."/>
            <person name="Putnam N.H."/>
            <person name="Grigoriev I.V."/>
            <person name="Rokhsar D.S."/>
        </authorList>
    </citation>
    <scope>NUCLEOTIDE SEQUENCE</scope>
    <source>
        <strain evidence="7">I ESC-2004</strain>
    </source>
</reference>
<organism evidence="5">
    <name type="scientific">Capitella teleta</name>
    <name type="common">Polychaete worm</name>
    <dbReference type="NCBI Taxonomy" id="283909"/>
    <lineage>
        <taxon>Eukaryota</taxon>
        <taxon>Metazoa</taxon>
        <taxon>Spiralia</taxon>
        <taxon>Lophotrochozoa</taxon>
        <taxon>Annelida</taxon>
        <taxon>Polychaeta</taxon>
        <taxon>Sedentaria</taxon>
        <taxon>Scolecida</taxon>
        <taxon>Capitellidae</taxon>
        <taxon>Capitella</taxon>
    </lineage>
</organism>
<dbReference type="AlphaFoldDB" id="R7TJV0"/>
<dbReference type="InterPro" id="IPR018122">
    <property type="entry name" value="TF_fork_head_CS_1"/>
</dbReference>
<dbReference type="GO" id="GO:0003700">
    <property type="term" value="F:DNA-binding transcription factor activity"/>
    <property type="evidence" value="ECO:0007669"/>
    <property type="project" value="InterPro"/>
</dbReference>
<dbReference type="EMBL" id="AMQN01000309">
    <property type="status" value="NOT_ANNOTATED_CDS"/>
    <property type="molecule type" value="Genomic_DNA"/>
</dbReference>
<evidence type="ECO:0000313" key="6">
    <source>
        <dbReference type="EnsemblMetazoa" id="CapteP182306"/>
    </source>
</evidence>
<dbReference type="OrthoDB" id="5402974at2759"/>
<dbReference type="EnsemblMetazoa" id="CapteT182306">
    <property type="protein sequence ID" value="CapteP182306"/>
    <property type="gene ID" value="CapteG182306"/>
</dbReference>
<dbReference type="Gene3D" id="1.10.10.10">
    <property type="entry name" value="Winged helix-like DNA-binding domain superfamily/Winged helix DNA-binding domain"/>
    <property type="match status" value="1"/>
</dbReference>
<dbReference type="FunFam" id="1.10.10.10:FF:000135">
    <property type="entry name" value="forkhead box protein G1"/>
    <property type="match status" value="1"/>
</dbReference>
<sequence>MSDDQKPQRGVNFSHPFSIRNVLGETSPKEEEVEEEEEEEEAGEVVPAKADDSEEIVDVVAEDDNDVDEDDDKQDEEKKNEEKPPYSYNALIMMAIRSAAEKRLTLSGIYEFIMKNFPYYRENKQGWQNSIRHNLSLNKCFVKVPRHYDDPGKGNYWMLDPSADDVYIGGTTGKLRRRTSGNRSRLHAALRHPAYLQHGGFPMPPYTLHPPLPMHPLHPFMGAYGLDPRLTHRSAFGLTAPHLLDPSLMEKIARRGEAERRAGGSPSHSPQGARASLPCLPFSFYQSMYAANTLPMTSLGNTLPVTSLGNTLPMTSLGGIRPLHPK</sequence>
<feature type="compositionally biased region" description="Basic and acidic residues" evidence="3">
    <location>
        <begin position="75"/>
        <end position="84"/>
    </location>
</feature>
<dbReference type="EMBL" id="KB309537">
    <property type="protein sequence ID" value="ELT94108.1"/>
    <property type="molecule type" value="Genomic_DNA"/>
</dbReference>
<comment type="subcellular location">
    <subcellularLocation>
        <location evidence="2">Nucleus</location>
    </subcellularLocation>
</comment>
<evidence type="ECO:0000313" key="7">
    <source>
        <dbReference type="Proteomes" id="UP000014760"/>
    </source>
</evidence>